<reference evidence="1 2" key="1">
    <citation type="submission" date="2024-08" db="EMBL/GenBank/DDBJ databases">
        <title>Two novel Cytobacillus novel species.</title>
        <authorList>
            <person name="Liu G."/>
        </authorList>
    </citation>
    <scope>NUCLEOTIDE SEQUENCE [LARGE SCALE GENOMIC DNA]</scope>
    <source>
        <strain evidence="1 2">FJAT-54145</strain>
    </source>
</reference>
<dbReference type="EMBL" id="JBIACK010000004">
    <property type="protein sequence ID" value="MFE8701182.1"/>
    <property type="molecule type" value="Genomic_DNA"/>
</dbReference>
<sequence length="84" mass="9847">MNLTNFKRFRINDTHTFVDVEACGGHSSYGLKLVAYDFANERVEIRRKDKQTAMFVLKYEDTEIPDYWKDAEIIFTTAPQPQNP</sequence>
<evidence type="ECO:0000313" key="1">
    <source>
        <dbReference type="EMBL" id="MFE8701182.1"/>
    </source>
</evidence>
<comment type="caution">
    <text evidence="1">The sequence shown here is derived from an EMBL/GenBank/DDBJ whole genome shotgun (WGS) entry which is preliminary data.</text>
</comment>
<proteinExistence type="predicted"/>
<accession>A0ABW6KC71</accession>
<dbReference type="RefSeq" id="WP_389361073.1">
    <property type="nucleotide sequence ID" value="NZ_JBIACK010000004.1"/>
</dbReference>
<keyword evidence="2" id="KW-1185">Reference proteome</keyword>
<organism evidence="1 2">
    <name type="scientific">Cytobacillus spartinae</name>
    <dbReference type="NCBI Taxonomy" id="3299023"/>
    <lineage>
        <taxon>Bacteria</taxon>
        <taxon>Bacillati</taxon>
        <taxon>Bacillota</taxon>
        <taxon>Bacilli</taxon>
        <taxon>Bacillales</taxon>
        <taxon>Bacillaceae</taxon>
        <taxon>Cytobacillus</taxon>
    </lineage>
</organism>
<protein>
    <submittedName>
        <fullName evidence="1">Uncharacterized protein</fullName>
    </submittedName>
</protein>
<name>A0ABW6KC71_9BACI</name>
<gene>
    <name evidence="1" type="ORF">ACFYKX_11305</name>
</gene>
<evidence type="ECO:0000313" key="2">
    <source>
        <dbReference type="Proteomes" id="UP001601059"/>
    </source>
</evidence>
<dbReference type="Proteomes" id="UP001601059">
    <property type="component" value="Unassembled WGS sequence"/>
</dbReference>